<dbReference type="InterPro" id="IPR036188">
    <property type="entry name" value="FAD/NAD-bd_sf"/>
</dbReference>
<keyword evidence="3" id="KW-0274">FAD</keyword>
<dbReference type="GeneID" id="54485141"/>
<dbReference type="Proteomes" id="UP000799437">
    <property type="component" value="Unassembled WGS sequence"/>
</dbReference>
<evidence type="ECO:0000313" key="9">
    <source>
        <dbReference type="Proteomes" id="UP000799437"/>
    </source>
</evidence>
<dbReference type="SUPFAM" id="SSF52833">
    <property type="entry name" value="Thioredoxin-like"/>
    <property type="match status" value="1"/>
</dbReference>
<evidence type="ECO:0000259" key="7">
    <source>
        <dbReference type="Pfam" id="PF07976"/>
    </source>
</evidence>
<gene>
    <name evidence="8" type="ORF">EJ05DRAFT_476669</name>
</gene>
<keyword evidence="5" id="KW-1133">Transmembrane helix</keyword>
<sequence length="597" mass="66438">MPPTQRTDVLIVGSGSAGICAALWLTICNIPFRILDKRPVQMAIGQADGVQCRTVEVFESFGVAEDLLREAFHILEVSFWSMVGEGISRTGRIPDTKKGLSHMPHVILNQAQFNGILLDKMRQVGAKEVEYGWEVKGVTIDQERAGDYGDDVFPVQVFAEKEGQEHVIEAKYVLGCDGAHSTIRRSLGHKMLGDSSDTVWGVMDIYPQTSFPDIRKKSTIHSTFGNIVIIPREGGSLVRLYIELPAGTDAKTVQLSDLHATAKAIFMQYPLEIAETLWWSAYTIGQRLVDRFSAFERVYLTGDACHTHSPKAGQGMNVSLQDGYNIGWKLAHVLSGRSPPSLLRTYDVERQKVAADLIEFDRYFTKLFSLKHTGVGGDDAKIAAEFSQGFEKSGRFTAGLTSRYEESMITGMTASIQELASGLPVGMRFPSAQVVRFCDARAMQLVRAFKADGRWRVVVFAGDITESGNAERLSKFADFLSSPTGPVRSFTRESEDIDSFIEPILVLRGDRTKIEQEHIPDFFWPATGKWRVRDLHKTYIDDDHYNSGHGYAYEAYGIATNTNVVAIVRPDQHIALVVPTDDHKAIYDLFAGFCIRT</sequence>
<keyword evidence="5" id="KW-0472">Membrane</keyword>
<dbReference type="PANTHER" id="PTHR43004">
    <property type="entry name" value="TRK SYSTEM POTASSIUM UPTAKE PROTEIN"/>
    <property type="match status" value="1"/>
</dbReference>
<feature type="transmembrane region" description="Helical" evidence="5">
    <location>
        <begin position="9"/>
        <end position="27"/>
    </location>
</feature>
<dbReference type="InterPro" id="IPR012941">
    <property type="entry name" value="Phe_hydrox_C_dim_dom"/>
</dbReference>
<feature type="domain" description="Phenol hydroxylase-like C-terminal dimerisation" evidence="7">
    <location>
        <begin position="403"/>
        <end position="596"/>
    </location>
</feature>
<dbReference type="PRINTS" id="PR00420">
    <property type="entry name" value="RNGMNOXGNASE"/>
</dbReference>
<dbReference type="Pfam" id="PF01494">
    <property type="entry name" value="FAD_binding_3"/>
    <property type="match status" value="1"/>
</dbReference>
<dbReference type="EMBL" id="ML996573">
    <property type="protein sequence ID" value="KAF2757406.1"/>
    <property type="molecule type" value="Genomic_DNA"/>
</dbReference>
<evidence type="ECO:0000256" key="5">
    <source>
        <dbReference type="SAM" id="Phobius"/>
    </source>
</evidence>
<keyword evidence="4" id="KW-0560">Oxidoreductase</keyword>
<dbReference type="InterPro" id="IPR038220">
    <property type="entry name" value="PHOX_C_sf"/>
</dbReference>
<dbReference type="Gene3D" id="3.30.9.10">
    <property type="entry name" value="D-Amino Acid Oxidase, subunit A, domain 2"/>
    <property type="match status" value="1"/>
</dbReference>
<dbReference type="GO" id="GO:0016709">
    <property type="term" value="F:oxidoreductase activity, acting on paired donors, with incorporation or reduction of molecular oxygen, NAD(P)H as one donor, and incorporation of one atom of oxygen"/>
    <property type="evidence" value="ECO:0007669"/>
    <property type="project" value="UniProtKB-ARBA"/>
</dbReference>
<keyword evidence="2" id="KW-0285">Flavoprotein</keyword>
<dbReference type="SUPFAM" id="SSF51905">
    <property type="entry name" value="FAD/NAD(P)-binding domain"/>
    <property type="match status" value="1"/>
</dbReference>
<evidence type="ECO:0000313" key="8">
    <source>
        <dbReference type="EMBL" id="KAF2757406.1"/>
    </source>
</evidence>
<evidence type="ECO:0000256" key="3">
    <source>
        <dbReference type="ARBA" id="ARBA00022827"/>
    </source>
</evidence>
<dbReference type="RefSeq" id="XP_033599857.1">
    <property type="nucleotide sequence ID" value="XM_033744087.1"/>
</dbReference>
<dbReference type="OrthoDB" id="1716816at2759"/>
<proteinExistence type="inferred from homology"/>
<feature type="domain" description="FAD-binding" evidence="6">
    <location>
        <begin position="6"/>
        <end position="360"/>
    </location>
</feature>
<dbReference type="AlphaFoldDB" id="A0A6A6W639"/>
<dbReference type="InterPro" id="IPR002938">
    <property type="entry name" value="FAD-bd"/>
</dbReference>
<dbReference type="InterPro" id="IPR036249">
    <property type="entry name" value="Thioredoxin-like_sf"/>
</dbReference>
<organism evidence="8 9">
    <name type="scientific">Pseudovirgaria hyperparasitica</name>
    <dbReference type="NCBI Taxonomy" id="470096"/>
    <lineage>
        <taxon>Eukaryota</taxon>
        <taxon>Fungi</taxon>
        <taxon>Dikarya</taxon>
        <taxon>Ascomycota</taxon>
        <taxon>Pezizomycotina</taxon>
        <taxon>Dothideomycetes</taxon>
        <taxon>Dothideomycetes incertae sedis</taxon>
        <taxon>Acrospermales</taxon>
        <taxon>Acrospermaceae</taxon>
        <taxon>Pseudovirgaria</taxon>
    </lineage>
</organism>
<dbReference type="GO" id="GO:0071949">
    <property type="term" value="F:FAD binding"/>
    <property type="evidence" value="ECO:0007669"/>
    <property type="project" value="InterPro"/>
</dbReference>
<dbReference type="CDD" id="cd02979">
    <property type="entry name" value="PHOX_C"/>
    <property type="match status" value="1"/>
</dbReference>
<evidence type="ECO:0000256" key="1">
    <source>
        <dbReference type="ARBA" id="ARBA00007801"/>
    </source>
</evidence>
<keyword evidence="9" id="KW-1185">Reference proteome</keyword>
<dbReference type="Pfam" id="PF07976">
    <property type="entry name" value="Phe_hydrox_dim"/>
    <property type="match status" value="1"/>
</dbReference>
<dbReference type="NCBIfam" id="NF006144">
    <property type="entry name" value="PRK08294.1"/>
    <property type="match status" value="1"/>
</dbReference>
<comment type="similarity">
    <text evidence="1">Belongs to the PheA/TfdB FAD monooxygenase family.</text>
</comment>
<evidence type="ECO:0000256" key="4">
    <source>
        <dbReference type="ARBA" id="ARBA00023002"/>
    </source>
</evidence>
<accession>A0A6A6W639</accession>
<dbReference type="InterPro" id="IPR050641">
    <property type="entry name" value="RIFMO-like"/>
</dbReference>
<dbReference type="Gene3D" id="3.40.30.20">
    <property type="match status" value="1"/>
</dbReference>
<name>A0A6A6W639_9PEZI</name>
<dbReference type="SUPFAM" id="SSF54373">
    <property type="entry name" value="FAD-linked reductases, C-terminal domain"/>
    <property type="match status" value="1"/>
</dbReference>
<keyword evidence="5" id="KW-0812">Transmembrane</keyword>
<dbReference type="Gene3D" id="3.50.50.60">
    <property type="entry name" value="FAD/NAD(P)-binding domain"/>
    <property type="match status" value="1"/>
</dbReference>
<reference evidence="8" key="1">
    <citation type="journal article" date="2020" name="Stud. Mycol.">
        <title>101 Dothideomycetes genomes: a test case for predicting lifestyles and emergence of pathogens.</title>
        <authorList>
            <person name="Haridas S."/>
            <person name="Albert R."/>
            <person name="Binder M."/>
            <person name="Bloem J."/>
            <person name="Labutti K."/>
            <person name="Salamov A."/>
            <person name="Andreopoulos B."/>
            <person name="Baker S."/>
            <person name="Barry K."/>
            <person name="Bills G."/>
            <person name="Bluhm B."/>
            <person name="Cannon C."/>
            <person name="Castanera R."/>
            <person name="Culley D."/>
            <person name="Daum C."/>
            <person name="Ezra D."/>
            <person name="Gonzalez J."/>
            <person name="Henrissat B."/>
            <person name="Kuo A."/>
            <person name="Liang C."/>
            <person name="Lipzen A."/>
            <person name="Lutzoni F."/>
            <person name="Magnuson J."/>
            <person name="Mondo S."/>
            <person name="Nolan M."/>
            <person name="Ohm R."/>
            <person name="Pangilinan J."/>
            <person name="Park H.-J."/>
            <person name="Ramirez L."/>
            <person name="Alfaro M."/>
            <person name="Sun H."/>
            <person name="Tritt A."/>
            <person name="Yoshinaga Y."/>
            <person name="Zwiers L.-H."/>
            <person name="Turgeon B."/>
            <person name="Goodwin S."/>
            <person name="Spatafora J."/>
            <person name="Crous P."/>
            <person name="Grigoriev I."/>
        </authorList>
    </citation>
    <scope>NUCLEOTIDE SEQUENCE</scope>
    <source>
        <strain evidence="8">CBS 121739</strain>
    </source>
</reference>
<dbReference type="PANTHER" id="PTHR43004:SF10">
    <property type="entry name" value="2-MONOOXYGENASE, PUTATIVE (AFU_ORTHOLOGUE AFUA_6G11480)-RELATED"/>
    <property type="match status" value="1"/>
</dbReference>
<keyword evidence="8" id="KW-0503">Monooxygenase</keyword>
<evidence type="ECO:0000259" key="6">
    <source>
        <dbReference type="Pfam" id="PF01494"/>
    </source>
</evidence>
<evidence type="ECO:0000256" key="2">
    <source>
        <dbReference type="ARBA" id="ARBA00022630"/>
    </source>
</evidence>
<protein>
    <submittedName>
        <fullName evidence="8">Phenol 2-monooxygenase</fullName>
    </submittedName>
</protein>